<feature type="transmembrane region" description="Helical" evidence="1">
    <location>
        <begin position="112"/>
        <end position="131"/>
    </location>
</feature>
<protein>
    <submittedName>
        <fullName evidence="2">Uncharacterized protein</fullName>
    </submittedName>
</protein>
<dbReference type="OrthoDB" id="5193366at2"/>
<evidence type="ECO:0000313" key="3">
    <source>
        <dbReference type="Proteomes" id="UP000238083"/>
    </source>
</evidence>
<dbReference type="Proteomes" id="UP000238083">
    <property type="component" value="Unassembled WGS sequence"/>
</dbReference>
<dbReference type="AlphaFoldDB" id="A0A2T0QX92"/>
<gene>
    <name evidence="2" type="ORF">CLV37_11657</name>
</gene>
<proteinExistence type="predicted"/>
<dbReference type="RefSeq" id="WP_106215244.1">
    <property type="nucleotide sequence ID" value="NZ_PVZF01000016.1"/>
</dbReference>
<feature type="transmembrane region" description="Helical" evidence="1">
    <location>
        <begin position="84"/>
        <end position="106"/>
    </location>
</feature>
<feature type="transmembrane region" description="Helical" evidence="1">
    <location>
        <begin position="43"/>
        <end position="63"/>
    </location>
</feature>
<reference evidence="2 3" key="1">
    <citation type="submission" date="2018-03" db="EMBL/GenBank/DDBJ databases">
        <title>Genomic Encyclopedia of Archaeal and Bacterial Type Strains, Phase II (KMG-II): from individual species to whole genera.</title>
        <authorList>
            <person name="Goeker M."/>
        </authorList>
    </citation>
    <scope>NUCLEOTIDE SEQUENCE [LARGE SCALE GENOMIC DNA]</scope>
    <source>
        <strain evidence="2 3">DSM 19711</strain>
    </source>
</reference>
<keyword evidence="1" id="KW-0472">Membrane</keyword>
<evidence type="ECO:0000313" key="2">
    <source>
        <dbReference type="EMBL" id="PRY10504.1"/>
    </source>
</evidence>
<evidence type="ECO:0000256" key="1">
    <source>
        <dbReference type="SAM" id="Phobius"/>
    </source>
</evidence>
<comment type="caution">
    <text evidence="2">The sequence shown here is derived from an EMBL/GenBank/DDBJ whole genome shotgun (WGS) entry which is preliminary data.</text>
</comment>
<keyword evidence="1" id="KW-1133">Transmembrane helix</keyword>
<sequence length="165" mass="17010">MEVEDRSERAAARASAYLYGDVLVLAALIALEPSDVASAKGLTYVLGTTVSTFVAHVLADAVGASTRSGGRVPTATLLHEVRDAVPIASAGLGPAALMVLALLHVWTPTVALELAVLVTVLRLAVLGWVVGRLRGGRPSLRTFVAGVLLAVAGAGAAVLKWWLTH</sequence>
<feature type="transmembrane region" description="Helical" evidence="1">
    <location>
        <begin position="143"/>
        <end position="163"/>
    </location>
</feature>
<dbReference type="EMBL" id="PVZF01000016">
    <property type="protein sequence ID" value="PRY10504.1"/>
    <property type="molecule type" value="Genomic_DNA"/>
</dbReference>
<keyword evidence="1" id="KW-0812">Transmembrane</keyword>
<accession>A0A2T0QX92</accession>
<organism evidence="2 3">
    <name type="scientific">Kineococcus rhizosphaerae</name>
    <dbReference type="NCBI Taxonomy" id="559628"/>
    <lineage>
        <taxon>Bacteria</taxon>
        <taxon>Bacillati</taxon>
        <taxon>Actinomycetota</taxon>
        <taxon>Actinomycetes</taxon>
        <taxon>Kineosporiales</taxon>
        <taxon>Kineosporiaceae</taxon>
        <taxon>Kineococcus</taxon>
    </lineage>
</organism>
<keyword evidence="3" id="KW-1185">Reference proteome</keyword>
<name>A0A2T0QX92_9ACTN</name>
<feature type="transmembrane region" description="Helical" evidence="1">
    <location>
        <begin position="12"/>
        <end position="31"/>
    </location>
</feature>